<gene>
    <name evidence="2" type="ORF">POVWA1_074540</name>
    <name evidence="3" type="ORF">POVWA2_084560</name>
</gene>
<keyword evidence="1" id="KW-0472">Membrane</keyword>
<dbReference type="InterPro" id="IPR008780">
    <property type="entry name" value="Plasmodium_Vir"/>
</dbReference>
<name>A0A1A9AIU2_PLAOA</name>
<proteinExistence type="predicted"/>
<reference evidence="4" key="3">
    <citation type="submission" date="2016-05" db="EMBL/GenBank/DDBJ databases">
        <authorList>
            <person name="Naeem Raeece"/>
        </authorList>
    </citation>
    <scope>NUCLEOTIDE SEQUENCE [LARGE SCALE GENOMIC DNA]</scope>
</reference>
<organism evidence="2 5">
    <name type="scientific">Plasmodium ovale wallikeri</name>
    <dbReference type="NCBI Taxonomy" id="864142"/>
    <lineage>
        <taxon>Eukaryota</taxon>
        <taxon>Sar</taxon>
        <taxon>Alveolata</taxon>
        <taxon>Apicomplexa</taxon>
        <taxon>Aconoidasida</taxon>
        <taxon>Haemosporida</taxon>
        <taxon>Plasmodiidae</taxon>
        <taxon>Plasmodium</taxon>
        <taxon>Plasmodium (Plasmodium)</taxon>
    </lineage>
</organism>
<protein>
    <submittedName>
        <fullName evidence="2">PIR Superfamily Protein</fullName>
    </submittedName>
</protein>
<evidence type="ECO:0000313" key="2">
    <source>
        <dbReference type="EMBL" id="SBT56115.1"/>
    </source>
</evidence>
<evidence type="ECO:0000313" key="3">
    <source>
        <dbReference type="EMBL" id="SBT58360.1"/>
    </source>
</evidence>
<feature type="transmembrane region" description="Helical" evidence="1">
    <location>
        <begin position="261"/>
        <end position="282"/>
    </location>
</feature>
<reference evidence="2" key="2">
    <citation type="submission" date="2016-05" db="EMBL/GenBank/DDBJ databases">
        <authorList>
            <person name="Lavstsen T."/>
            <person name="Jespersen J.S."/>
        </authorList>
    </citation>
    <scope>NUCLEOTIDE SEQUENCE [LARGE SCALE GENOMIC DNA]</scope>
</reference>
<keyword evidence="5" id="KW-1185">Reference proteome</keyword>
<reference evidence="5" key="1">
    <citation type="submission" date="2016-05" db="EMBL/GenBank/DDBJ databases">
        <authorList>
            <person name="Naeem R."/>
        </authorList>
    </citation>
    <scope>NUCLEOTIDE SEQUENCE [LARGE SCALE GENOMIC DNA]</scope>
</reference>
<dbReference type="Proteomes" id="UP000078550">
    <property type="component" value="Unassembled WGS sequence"/>
</dbReference>
<dbReference type="AlphaFoldDB" id="A0A1A9AIU2"/>
<keyword evidence="1" id="KW-0812">Transmembrane</keyword>
<dbReference type="EMBL" id="FLRD01001007">
    <property type="protein sequence ID" value="SBT56115.1"/>
    <property type="molecule type" value="Genomic_DNA"/>
</dbReference>
<keyword evidence="1" id="KW-1133">Transmembrane helix</keyword>
<evidence type="ECO:0000256" key="1">
    <source>
        <dbReference type="SAM" id="Phobius"/>
    </source>
</evidence>
<accession>A0A1A9AIU2</accession>
<sequence length="339" mass="39216">MSENDVQKELPSFIEYANFDRYVSSVTEPYCKSINSFMSNYSWLKNSCEKFANNLINISYNAQDGVVDKRCDYLNYWVCGEVIKNIGSSDTENFIQITAKLLVAWSNINSHYVNKGRPCSYVYNIFNNKPENFIEWKDLHDYCDDFEYIKSKIQTSSNKCNKYCNYLLSKSSLYNKYDSICSSSTEKQNCPNFFKNCKEHNPNTLFSELGCKKENECKVLSEKPDVSRADQEQIKDDTGEEAKITEYSSSPQEHTPQNLNFSMHAALSLFGILLSFLFLISYKFTPLKPLLLKCLFKKQTDTHYEDEEGSNFSSYIYDNGDGNVENSRRLIGYNTVQIS</sequence>
<evidence type="ECO:0000313" key="4">
    <source>
        <dbReference type="Proteomes" id="UP000078550"/>
    </source>
</evidence>
<dbReference type="Pfam" id="PF05795">
    <property type="entry name" value="Plasmodium_Vir"/>
    <property type="match status" value="1"/>
</dbReference>
<dbReference type="EMBL" id="FLRE01002282">
    <property type="protein sequence ID" value="SBT58360.1"/>
    <property type="molecule type" value="Genomic_DNA"/>
</dbReference>
<evidence type="ECO:0000313" key="5">
    <source>
        <dbReference type="Proteomes" id="UP000078555"/>
    </source>
</evidence>
<dbReference type="Proteomes" id="UP000078555">
    <property type="component" value="Unassembled WGS sequence"/>
</dbReference>